<keyword evidence="2" id="KW-1185">Reference proteome</keyword>
<accession>A0ABM8W1M0</accession>
<dbReference type="EMBL" id="CAJVQB010000674">
    <property type="protein sequence ID" value="CAG8501546.1"/>
    <property type="molecule type" value="Genomic_DNA"/>
</dbReference>
<comment type="caution">
    <text evidence="1">The sequence shown here is derived from an EMBL/GenBank/DDBJ whole genome shotgun (WGS) entry which is preliminary data.</text>
</comment>
<proteinExistence type="predicted"/>
<evidence type="ECO:0000313" key="1">
    <source>
        <dbReference type="EMBL" id="CAG8501546.1"/>
    </source>
</evidence>
<protein>
    <submittedName>
        <fullName evidence="1">36527_t:CDS:1</fullName>
    </submittedName>
</protein>
<organism evidence="1 2">
    <name type="scientific">Gigaspora margarita</name>
    <dbReference type="NCBI Taxonomy" id="4874"/>
    <lineage>
        <taxon>Eukaryota</taxon>
        <taxon>Fungi</taxon>
        <taxon>Fungi incertae sedis</taxon>
        <taxon>Mucoromycota</taxon>
        <taxon>Glomeromycotina</taxon>
        <taxon>Glomeromycetes</taxon>
        <taxon>Diversisporales</taxon>
        <taxon>Gigasporaceae</taxon>
        <taxon>Gigaspora</taxon>
    </lineage>
</organism>
<evidence type="ECO:0000313" key="2">
    <source>
        <dbReference type="Proteomes" id="UP000789901"/>
    </source>
</evidence>
<reference evidence="1 2" key="1">
    <citation type="submission" date="2021-06" db="EMBL/GenBank/DDBJ databases">
        <authorList>
            <person name="Kallberg Y."/>
            <person name="Tangrot J."/>
            <person name="Rosling A."/>
        </authorList>
    </citation>
    <scope>NUCLEOTIDE SEQUENCE [LARGE SCALE GENOMIC DNA]</scope>
    <source>
        <strain evidence="1 2">120-4 pot B 10/14</strain>
    </source>
</reference>
<name>A0ABM8W1M0_GIGMA</name>
<gene>
    <name evidence="1" type="ORF">GMARGA_LOCUS2227</name>
</gene>
<dbReference type="Proteomes" id="UP000789901">
    <property type="component" value="Unassembled WGS sequence"/>
</dbReference>
<sequence length="46" mass="5410">MYYFFSNNNQCYTWKTGSPMDAKISPEVHRCAIELVYRSDTPPFSN</sequence>